<dbReference type="PANTHER" id="PTHR41521:SF4">
    <property type="entry name" value="BLR0684 PROTEIN"/>
    <property type="match status" value="1"/>
</dbReference>
<dbReference type="SUPFAM" id="SSF54909">
    <property type="entry name" value="Dimeric alpha+beta barrel"/>
    <property type="match status" value="1"/>
</dbReference>
<dbReference type="RefSeq" id="WP_043009804.1">
    <property type="nucleotide sequence ID" value="NZ_CP009618.1"/>
</dbReference>
<sequence>MSKAYLYIQFKIKEIGAFQQYAQTVAATVSLYDGKTIAVNKTPSALHGELDIDMSVIQEWPSIKAAQTWLDSPEYAPLKRLRDEHAMEKLLITPVQAVDNKR</sequence>
<reference evidence="2 3" key="1">
    <citation type="submission" date="2014-10" db="EMBL/GenBank/DDBJ databases">
        <title>The Complete Genome Sequence for the Shellfish Pathogen Vibrio coralliilyticus RE98 Isolated from a Shellfish Hatchery.</title>
        <authorList>
            <person name="Richards G.P."/>
            <person name="Bono J.L."/>
            <person name="Watson M.A."/>
            <person name="Needleman D.S."/>
        </authorList>
    </citation>
    <scope>NUCLEOTIDE SEQUENCE [LARGE SCALE GENOMIC DNA]</scope>
    <source>
        <strain evidence="2 3">RE98</strain>
    </source>
</reference>
<gene>
    <name evidence="2" type="ORF">IX92_16915</name>
</gene>
<dbReference type="InterPro" id="IPR011008">
    <property type="entry name" value="Dimeric_a/b-barrel"/>
</dbReference>
<evidence type="ECO:0000313" key="3">
    <source>
        <dbReference type="Proteomes" id="UP000030081"/>
    </source>
</evidence>
<organism evidence="2 3">
    <name type="scientific">Vibrio coralliilyticus</name>
    <dbReference type="NCBI Taxonomy" id="190893"/>
    <lineage>
        <taxon>Bacteria</taxon>
        <taxon>Pseudomonadati</taxon>
        <taxon>Pseudomonadota</taxon>
        <taxon>Gammaproteobacteria</taxon>
        <taxon>Vibrionales</taxon>
        <taxon>Vibrionaceae</taxon>
        <taxon>Vibrio</taxon>
    </lineage>
</organism>
<dbReference type="EMBL" id="CP009618">
    <property type="protein sequence ID" value="AIW20740.1"/>
    <property type="molecule type" value="Genomic_DNA"/>
</dbReference>
<dbReference type="InterPro" id="IPR010753">
    <property type="entry name" value="DUF1330"/>
</dbReference>
<dbReference type="Gene3D" id="3.30.70.100">
    <property type="match status" value="1"/>
</dbReference>
<feature type="domain" description="DUF1330" evidence="1">
    <location>
        <begin position="3"/>
        <end position="92"/>
    </location>
</feature>
<keyword evidence="3" id="KW-1185">Reference proteome</keyword>
<dbReference type="Proteomes" id="UP000030081">
    <property type="component" value="Chromosome 2"/>
</dbReference>
<evidence type="ECO:0000259" key="1">
    <source>
        <dbReference type="Pfam" id="PF07045"/>
    </source>
</evidence>
<evidence type="ECO:0000313" key="2">
    <source>
        <dbReference type="EMBL" id="AIW20740.1"/>
    </source>
</evidence>
<dbReference type="Pfam" id="PF07045">
    <property type="entry name" value="DUF1330"/>
    <property type="match status" value="1"/>
</dbReference>
<dbReference type="PANTHER" id="PTHR41521">
    <property type="match status" value="1"/>
</dbReference>
<accession>A0AAN0SED7</accession>
<name>A0AAN0SED7_9VIBR</name>
<dbReference type="AlphaFoldDB" id="A0AAN0SED7"/>
<proteinExistence type="predicted"/>
<dbReference type="KEGG" id="vcy:IX92_16915"/>
<protein>
    <recommendedName>
        <fullName evidence="1">DUF1330 domain-containing protein</fullName>
    </recommendedName>
</protein>